<organism evidence="2 3">
    <name type="scientific">Coleofasciculus chthonoplastes PCC 7420</name>
    <dbReference type="NCBI Taxonomy" id="118168"/>
    <lineage>
        <taxon>Bacteria</taxon>
        <taxon>Bacillati</taxon>
        <taxon>Cyanobacteriota</taxon>
        <taxon>Cyanophyceae</taxon>
        <taxon>Coleofasciculales</taxon>
        <taxon>Coleofasciculaceae</taxon>
        <taxon>Coleofasciculus</taxon>
    </lineage>
</organism>
<evidence type="ECO:0000256" key="1">
    <source>
        <dbReference type="SAM" id="Coils"/>
    </source>
</evidence>
<reference evidence="2 3" key="1">
    <citation type="submission" date="2008-07" db="EMBL/GenBank/DDBJ databases">
        <authorList>
            <person name="Tandeau de Marsac N."/>
            <person name="Ferriera S."/>
            <person name="Johnson J."/>
            <person name="Kravitz S."/>
            <person name="Beeson K."/>
            <person name="Sutton G."/>
            <person name="Rogers Y.-H."/>
            <person name="Friedman R."/>
            <person name="Frazier M."/>
            <person name="Venter J.C."/>
        </authorList>
    </citation>
    <scope>NUCLEOTIDE SEQUENCE [LARGE SCALE GENOMIC DNA]</scope>
    <source>
        <strain evidence="2 3">PCC 7420</strain>
    </source>
</reference>
<dbReference type="HOGENOM" id="CLU_191605_0_0_3"/>
<dbReference type="STRING" id="118168.MC7420_8060"/>
<sequence length="68" mass="8140">MWSGEYEGINRLWLRWYDAEGNWILTPTEREAIAQEQLQAERQRAEAERVRSQRLEELLRSHGIDPNS</sequence>
<protein>
    <submittedName>
        <fullName evidence="2">Uncharacterized protein</fullName>
    </submittedName>
</protein>
<gene>
    <name evidence="2" type="ORF">MC7420_8060</name>
</gene>
<name>B4VII3_9CYAN</name>
<evidence type="ECO:0000313" key="3">
    <source>
        <dbReference type="Proteomes" id="UP000003835"/>
    </source>
</evidence>
<feature type="coiled-coil region" evidence="1">
    <location>
        <begin position="28"/>
        <end position="58"/>
    </location>
</feature>
<dbReference type="eggNOG" id="COG4636">
    <property type="taxonomic scope" value="Bacteria"/>
</dbReference>
<evidence type="ECO:0000313" key="2">
    <source>
        <dbReference type="EMBL" id="EDX78322.1"/>
    </source>
</evidence>
<accession>B4VII3</accession>
<dbReference type="Proteomes" id="UP000003835">
    <property type="component" value="Unassembled WGS sequence"/>
</dbReference>
<dbReference type="AlphaFoldDB" id="B4VII3"/>
<keyword evidence="3" id="KW-1185">Reference proteome</keyword>
<proteinExistence type="predicted"/>
<keyword evidence="1" id="KW-0175">Coiled coil</keyword>
<dbReference type="EMBL" id="DS989842">
    <property type="protein sequence ID" value="EDX78322.1"/>
    <property type="molecule type" value="Genomic_DNA"/>
</dbReference>